<evidence type="ECO:0008006" key="4">
    <source>
        <dbReference type="Google" id="ProtNLM"/>
    </source>
</evidence>
<reference evidence="2 3" key="1">
    <citation type="journal article" date="2015" name="Fungal Genet. Biol.">
        <title>Evolution of novel wood decay mechanisms in Agaricales revealed by the genome sequences of Fistulina hepatica and Cylindrobasidium torrendii.</title>
        <authorList>
            <person name="Floudas D."/>
            <person name="Held B.W."/>
            <person name="Riley R."/>
            <person name="Nagy L.G."/>
            <person name="Koehler G."/>
            <person name="Ransdell A.S."/>
            <person name="Younus H."/>
            <person name="Chow J."/>
            <person name="Chiniquy J."/>
            <person name="Lipzen A."/>
            <person name="Tritt A."/>
            <person name="Sun H."/>
            <person name="Haridas S."/>
            <person name="LaButti K."/>
            <person name="Ohm R.A."/>
            <person name="Kues U."/>
            <person name="Blanchette R.A."/>
            <person name="Grigoriev I.V."/>
            <person name="Minto R.E."/>
            <person name="Hibbett D.S."/>
        </authorList>
    </citation>
    <scope>NUCLEOTIDE SEQUENCE [LARGE SCALE GENOMIC DNA]</scope>
    <source>
        <strain evidence="2 3">ATCC 64428</strain>
    </source>
</reference>
<dbReference type="EMBL" id="KN882018">
    <property type="protein sequence ID" value="KIY46986.1"/>
    <property type="molecule type" value="Genomic_DNA"/>
</dbReference>
<feature type="region of interest" description="Disordered" evidence="1">
    <location>
        <begin position="201"/>
        <end position="222"/>
    </location>
</feature>
<dbReference type="SUPFAM" id="SSF56112">
    <property type="entry name" value="Protein kinase-like (PK-like)"/>
    <property type="match status" value="1"/>
</dbReference>
<feature type="compositionally biased region" description="Acidic residues" evidence="1">
    <location>
        <begin position="201"/>
        <end position="210"/>
    </location>
</feature>
<evidence type="ECO:0000313" key="2">
    <source>
        <dbReference type="EMBL" id="KIY46986.1"/>
    </source>
</evidence>
<organism evidence="2 3">
    <name type="scientific">Fistulina hepatica ATCC 64428</name>
    <dbReference type="NCBI Taxonomy" id="1128425"/>
    <lineage>
        <taxon>Eukaryota</taxon>
        <taxon>Fungi</taxon>
        <taxon>Dikarya</taxon>
        <taxon>Basidiomycota</taxon>
        <taxon>Agaricomycotina</taxon>
        <taxon>Agaricomycetes</taxon>
        <taxon>Agaricomycetidae</taxon>
        <taxon>Agaricales</taxon>
        <taxon>Fistulinaceae</taxon>
        <taxon>Fistulina</taxon>
    </lineage>
</organism>
<dbReference type="AlphaFoldDB" id="A0A0D7AAM6"/>
<name>A0A0D7AAM6_9AGAR</name>
<proteinExistence type="predicted"/>
<gene>
    <name evidence="2" type="ORF">FISHEDRAFT_75105</name>
</gene>
<accession>A0A0D7AAM6</accession>
<evidence type="ECO:0000313" key="3">
    <source>
        <dbReference type="Proteomes" id="UP000054144"/>
    </source>
</evidence>
<evidence type="ECO:0000256" key="1">
    <source>
        <dbReference type="SAM" id="MobiDB-lite"/>
    </source>
</evidence>
<dbReference type="OrthoDB" id="3067876at2759"/>
<sequence length="348" mass="39595">MEKLPSVLDCTAYVTFSSVTIRGVIRTSDTSLSSTVLKRTVSFPSRRFTHHHKEPADTSMWPAASLPDTERVLELELGKSLGHGRIGLAYIARVVGIRARPDGELVDAPPGYPTDLCIKFANPLYCRSMAREAWFYEQLPEEKFLQGVVVPRCYGFFTTQLSADIAQRAKPWRKIKEWEFDNPVEGCDGVEFCEEGDFLPDDGEEDEGIVSDDARSRDTSMWNPWRPSAEAPLLGVLITERHGTSFPEDVWKNDEKAKEDVKQMLRDLALAGVYHGDIKYSNVLKARFVGSDVSAAECPRHKRVHNWRIIDFDRSMRWAPDVGPDYRSMRNLDARFFLVEAVFWNLIS</sequence>
<protein>
    <recommendedName>
        <fullName evidence="4">Protein kinase domain-containing protein</fullName>
    </recommendedName>
</protein>
<dbReference type="Proteomes" id="UP000054144">
    <property type="component" value="Unassembled WGS sequence"/>
</dbReference>
<keyword evidence="3" id="KW-1185">Reference proteome</keyword>
<dbReference type="InterPro" id="IPR011009">
    <property type="entry name" value="Kinase-like_dom_sf"/>
</dbReference>